<accession>A0ABU3Z9Z2</accession>
<evidence type="ECO:0000256" key="3">
    <source>
        <dbReference type="ARBA" id="ARBA00022692"/>
    </source>
</evidence>
<keyword evidence="4 6" id="KW-1133">Transmembrane helix</keyword>
<dbReference type="InterPro" id="IPR052714">
    <property type="entry name" value="MFS_Exporter"/>
</dbReference>
<evidence type="ECO:0000313" key="9">
    <source>
        <dbReference type="Proteomes" id="UP001272515"/>
    </source>
</evidence>
<feature type="domain" description="Major facilitator superfamily (MFS) profile" evidence="7">
    <location>
        <begin position="10"/>
        <end position="387"/>
    </location>
</feature>
<protein>
    <submittedName>
        <fullName evidence="8">MFS transporter</fullName>
    </submittedName>
</protein>
<evidence type="ECO:0000259" key="7">
    <source>
        <dbReference type="PROSITE" id="PS50850"/>
    </source>
</evidence>
<dbReference type="EMBL" id="JAWJZB010000008">
    <property type="protein sequence ID" value="MDV5088751.1"/>
    <property type="molecule type" value="Genomic_DNA"/>
</dbReference>
<feature type="transmembrane region" description="Helical" evidence="6">
    <location>
        <begin position="211"/>
        <end position="232"/>
    </location>
</feature>
<gene>
    <name evidence="8" type="ORF">RVY80_07845</name>
</gene>
<feature type="transmembrane region" description="Helical" evidence="6">
    <location>
        <begin position="298"/>
        <end position="322"/>
    </location>
</feature>
<keyword evidence="3 6" id="KW-0812">Transmembrane</keyword>
<keyword evidence="2" id="KW-0813">Transport</keyword>
<dbReference type="PROSITE" id="PS50850">
    <property type="entry name" value="MFS"/>
    <property type="match status" value="1"/>
</dbReference>
<feature type="transmembrane region" description="Helical" evidence="6">
    <location>
        <begin position="20"/>
        <end position="38"/>
    </location>
</feature>
<feature type="transmembrane region" description="Helical" evidence="6">
    <location>
        <begin position="367"/>
        <end position="383"/>
    </location>
</feature>
<keyword evidence="9" id="KW-1185">Reference proteome</keyword>
<evidence type="ECO:0000256" key="6">
    <source>
        <dbReference type="SAM" id="Phobius"/>
    </source>
</evidence>
<evidence type="ECO:0000256" key="4">
    <source>
        <dbReference type="ARBA" id="ARBA00022989"/>
    </source>
</evidence>
<organism evidence="8 9">
    <name type="scientific">Veillonella absiana</name>
    <dbReference type="NCBI Taxonomy" id="3079305"/>
    <lineage>
        <taxon>Bacteria</taxon>
        <taxon>Bacillati</taxon>
        <taxon>Bacillota</taxon>
        <taxon>Negativicutes</taxon>
        <taxon>Veillonellales</taxon>
        <taxon>Veillonellaceae</taxon>
        <taxon>Veillonella</taxon>
    </lineage>
</organism>
<dbReference type="InterPro" id="IPR011701">
    <property type="entry name" value="MFS"/>
</dbReference>
<dbReference type="InterPro" id="IPR020846">
    <property type="entry name" value="MFS_dom"/>
</dbReference>
<feature type="transmembrane region" description="Helical" evidence="6">
    <location>
        <begin position="164"/>
        <end position="190"/>
    </location>
</feature>
<dbReference type="RefSeq" id="WP_317330162.1">
    <property type="nucleotide sequence ID" value="NZ_JAWJZA010000019.1"/>
</dbReference>
<dbReference type="Pfam" id="PF07690">
    <property type="entry name" value="MFS_1"/>
    <property type="match status" value="1"/>
</dbReference>
<comment type="subcellular location">
    <subcellularLocation>
        <location evidence="1">Cell membrane</location>
        <topology evidence="1">Multi-pass membrane protein</topology>
    </subcellularLocation>
</comment>
<reference evidence="8 9" key="1">
    <citation type="submission" date="2023-10" db="EMBL/GenBank/DDBJ databases">
        <title>Veillonella sp. nov., isolated from a pig farm feces dump.</title>
        <authorList>
            <person name="Chang Y.-H."/>
        </authorList>
    </citation>
    <scope>NUCLEOTIDE SEQUENCE [LARGE SCALE GENOMIC DNA]</scope>
    <source>
        <strain evidence="8 9">YH-vei2233</strain>
    </source>
</reference>
<feature type="transmembrane region" description="Helical" evidence="6">
    <location>
        <begin position="44"/>
        <end position="64"/>
    </location>
</feature>
<evidence type="ECO:0000256" key="5">
    <source>
        <dbReference type="ARBA" id="ARBA00023136"/>
    </source>
</evidence>
<feature type="transmembrane region" description="Helical" evidence="6">
    <location>
        <begin position="334"/>
        <end position="355"/>
    </location>
</feature>
<dbReference type="PANTHER" id="PTHR23531">
    <property type="entry name" value="QUINOLENE RESISTANCE PROTEIN NORA"/>
    <property type="match status" value="1"/>
</dbReference>
<dbReference type="SUPFAM" id="SSF103473">
    <property type="entry name" value="MFS general substrate transporter"/>
    <property type="match status" value="1"/>
</dbReference>
<feature type="transmembrane region" description="Helical" evidence="6">
    <location>
        <begin position="107"/>
        <end position="127"/>
    </location>
</feature>
<feature type="transmembrane region" description="Helical" evidence="6">
    <location>
        <begin position="275"/>
        <end position="292"/>
    </location>
</feature>
<feature type="transmembrane region" description="Helical" evidence="6">
    <location>
        <begin position="139"/>
        <end position="158"/>
    </location>
</feature>
<evidence type="ECO:0000313" key="8">
    <source>
        <dbReference type="EMBL" id="MDV5088751.1"/>
    </source>
</evidence>
<name>A0ABU3Z9Z2_9FIRM</name>
<proteinExistence type="predicted"/>
<keyword evidence="5 6" id="KW-0472">Membrane</keyword>
<feature type="transmembrane region" description="Helical" evidence="6">
    <location>
        <begin position="244"/>
        <end position="263"/>
    </location>
</feature>
<dbReference type="Proteomes" id="UP001272515">
    <property type="component" value="Unassembled WGS sequence"/>
</dbReference>
<evidence type="ECO:0000256" key="1">
    <source>
        <dbReference type="ARBA" id="ARBA00004651"/>
    </source>
</evidence>
<comment type="caution">
    <text evidence="8">The sequence shown here is derived from an EMBL/GenBank/DDBJ whole genome shotgun (WGS) entry which is preliminary data.</text>
</comment>
<dbReference type="Gene3D" id="1.20.1250.20">
    <property type="entry name" value="MFS general substrate transporter like domains"/>
    <property type="match status" value="1"/>
</dbReference>
<sequence>MKQEKLWSFDFINYGMSSSVYYMTQYILVTALPIIIISELNGTAIDAGLAMAYFQVGTIIFRAFAGRLVDSFDKRIILFFSTLLFFAIMAAFNFVSSMDGIFLLRGIHGAAFALVTTILPTLIVLVLPKGRKGEGINMFAIFSNVAMVLGPALGLFILQEFGSHNLYIMLTVITLLALVQANLKLLPAELPKPHVKMKKGWGINQLIEPRSLPWAVMALFMGFTYSSVLVFIPIELNSLGASSWASLFFALFAVMIIISRPIVSKLYESKGPAFIIYPGLTIFCLGLVLLGVTNNPILIMVAAPLVGLGYGAVQPAFQALAVQAAPIERAGMATATYFLAFDISIGLGSVLMSYAANSMGFLDTYKVNALIVVGAFLLYHLVIKDTYRQEVEEIPL</sequence>
<dbReference type="CDD" id="cd17489">
    <property type="entry name" value="MFS_YfcJ_like"/>
    <property type="match status" value="1"/>
</dbReference>
<dbReference type="InterPro" id="IPR036259">
    <property type="entry name" value="MFS_trans_sf"/>
</dbReference>
<feature type="transmembrane region" description="Helical" evidence="6">
    <location>
        <begin position="76"/>
        <end position="95"/>
    </location>
</feature>
<evidence type="ECO:0000256" key="2">
    <source>
        <dbReference type="ARBA" id="ARBA00022448"/>
    </source>
</evidence>
<dbReference type="PANTHER" id="PTHR23531:SF2">
    <property type="entry name" value="PERMEASE"/>
    <property type="match status" value="1"/>
</dbReference>